<proteinExistence type="predicted"/>
<keyword evidence="2" id="KW-1185">Reference proteome</keyword>
<comment type="caution">
    <text evidence="1">The sequence shown here is derived from an EMBL/GenBank/DDBJ whole genome shotgun (WGS) entry which is preliminary data.</text>
</comment>
<dbReference type="EMBL" id="CAMGYJ010000003">
    <property type="protein sequence ID" value="CAI0393765.1"/>
    <property type="molecule type" value="Genomic_DNA"/>
</dbReference>
<sequence length="115" mass="13809">MRWRRWLWIIPTHRECERTSKYMFVPCFPNVPKAEEFLPIGMERFRRLFHRENPLRKVSRRGKSRDNMIPSLHRMRAGEKVMDLCLHRLPTQLASGIGRASSVKEIEFCCQKLLL</sequence>
<evidence type="ECO:0000313" key="2">
    <source>
        <dbReference type="Proteomes" id="UP001154282"/>
    </source>
</evidence>
<reference evidence="1" key="1">
    <citation type="submission" date="2022-08" db="EMBL/GenBank/DDBJ databases">
        <authorList>
            <person name="Gutierrez-Valencia J."/>
        </authorList>
    </citation>
    <scope>NUCLEOTIDE SEQUENCE</scope>
</reference>
<gene>
    <name evidence="1" type="ORF">LITE_LOCUS8068</name>
</gene>
<organism evidence="1 2">
    <name type="scientific">Linum tenue</name>
    <dbReference type="NCBI Taxonomy" id="586396"/>
    <lineage>
        <taxon>Eukaryota</taxon>
        <taxon>Viridiplantae</taxon>
        <taxon>Streptophyta</taxon>
        <taxon>Embryophyta</taxon>
        <taxon>Tracheophyta</taxon>
        <taxon>Spermatophyta</taxon>
        <taxon>Magnoliopsida</taxon>
        <taxon>eudicotyledons</taxon>
        <taxon>Gunneridae</taxon>
        <taxon>Pentapetalae</taxon>
        <taxon>rosids</taxon>
        <taxon>fabids</taxon>
        <taxon>Malpighiales</taxon>
        <taxon>Linaceae</taxon>
        <taxon>Linum</taxon>
    </lineage>
</organism>
<protein>
    <submittedName>
        <fullName evidence="1">Uncharacterized protein</fullName>
    </submittedName>
</protein>
<name>A0AAV0I809_9ROSI</name>
<accession>A0AAV0I809</accession>
<dbReference type="AlphaFoldDB" id="A0AAV0I809"/>
<dbReference type="Proteomes" id="UP001154282">
    <property type="component" value="Unassembled WGS sequence"/>
</dbReference>
<evidence type="ECO:0000313" key="1">
    <source>
        <dbReference type="EMBL" id="CAI0393765.1"/>
    </source>
</evidence>